<reference evidence="4" key="2">
    <citation type="submission" date="2011-02" db="EMBL/GenBank/DDBJ databases">
        <authorList>
            <person name="MacLean D."/>
        </authorList>
    </citation>
    <scope>NUCLEOTIDE SEQUENCE</scope>
</reference>
<proteinExistence type="inferred from homology"/>
<accession>F0WBQ6</accession>
<dbReference type="EMBL" id="FR824098">
    <property type="protein sequence ID" value="CCA18583.1"/>
    <property type="molecule type" value="Genomic_DNA"/>
</dbReference>
<dbReference type="InterPro" id="IPR016661">
    <property type="entry name" value="PFDN4"/>
</dbReference>
<feature type="coiled-coil region" evidence="3">
    <location>
        <begin position="53"/>
        <end position="129"/>
    </location>
</feature>
<name>F0WBQ6_9STRA</name>
<evidence type="ECO:0000256" key="3">
    <source>
        <dbReference type="SAM" id="Coils"/>
    </source>
</evidence>
<dbReference type="PANTHER" id="PTHR21100">
    <property type="entry name" value="PREFOLDIN SUBUNIT 4"/>
    <property type="match status" value="1"/>
</dbReference>
<dbReference type="EMBL" id="FR824142">
    <property type="protein sequence ID" value="CCA20540.1"/>
    <property type="molecule type" value="Genomic_DNA"/>
</dbReference>
<dbReference type="PANTHER" id="PTHR21100:SF9">
    <property type="entry name" value="PREFOLDIN SUBUNIT 4"/>
    <property type="match status" value="1"/>
</dbReference>
<dbReference type="HOGENOM" id="CLU_130032_1_0_1"/>
<dbReference type="GO" id="GO:0016272">
    <property type="term" value="C:prefoldin complex"/>
    <property type="evidence" value="ECO:0007669"/>
    <property type="project" value="InterPro"/>
</dbReference>
<dbReference type="InterPro" id="IPR002777">
    <property type="entry name" value="PFD_beta-like"/>
</dbReference>
<keyword evidence="2" id="KW-0143">Chaperone</keyword>
<gene>
    <name evidence="4" type="primary">AlNc14C53G4097</name>
    <name evidence="5" type="synonym">AlNc14C97G5900</name>
    <name evidence="4" type="ORF">ALNC14_047260</name>
    <name evidence="5" type="ORF">ALNC14_066830</name>
</gene>
<dbReference type="GO" id="GO:0005737">
    <property type="term" value="C:cytoplasm"/>
    <property type="evidence" value="ECO:0007669"/>
    <property type="project" value="TreeGrafter"/>
</dbReference>
<evidence type="ECO:0000313" key="5">
    <source>
        <dbReference type="EMBL" id="CCA20540.1"/>
    </source>
</evidence>
<evidence type="ECO:0000256" key="1">
    <source>
        <dbReference type="ARBA" id="ARBA00008045"/>
    </source>
</evidence>
<evidence type="ECO:0000313" key="4">
    <source>
        <dbReference type="EMBL" id="CCA18583.1"/>
    </source>
</evidence>
<dbReference type="AlphaFoldDB" id="F0WBQ6"/>
<evidence type="ECO:0000256" key="2">
    <source>
        <dbReference type="ARBA" id="ARBA00023186"/>
    </source>
</evidence>
<keyword evidence="3" id="KW-0175">Coiled coil</keyword>
<dbReference type="Pfam" id="PF01920">
    <property type="entry name" value="Prefoldin_2"/>
    <property type="match status" value="1"/>
</dbReference>
<sequence length="143" mass="16410">MLMQEQGVQADVRREDQERINEFGAINFRLNQLRLEKKALQVCSCIMSTVDIIASLQEKLDTLEDAVTELMMGEGDSVHLMIGESFVERSEEGAQEYLEELTETTKKANESLVTEEEELENRHAILKKLLYGRFGDNINLEEK</sequence>
<organism evidence="4">
    <name type="scientific">Albugo laibachii Nc14</name>
    <dbReference type="NCBI Taxonomy" id="890382"/>
    <lineage>
        <taxon>Eukaryota</taxon>
        <taxon>Sar</taxon>
        <taxon>Stramenopiles</taxon>
        <taxon>Oomycota</taxon>
        <taxon>Peronosporomycetes</taxon>
        <taxon>Albuginales</taxon>
        <taxon>Albuginaceae</taxon>
        <taxon>Albugo</taxon>
    </lineage>
</organism>
<dbReference type="GO" id="GO:0051082">
    <property type="term" value="F:unfolded protein binding"/>
    <property type="evidence" value="ECO:0007669"/>
    <property type="project" value="InterPro"/>
</dbReference>
<protein>
    <submittedName>
        <fullName evidence="4">Uncharacterized protein AlNc14C53G4097</fullName>
    </submittedName>
    <submittedName>
        <fullName evidence="5">Uncharacterized protein AlNc14C97G5900</fullName>
    </submittedName>
</protein>
<reference evidence="4" key="1">
    <citation type="journal article" date="2011" name="PLoS Biol.">
        <title>Gene gain and loss during evolution of obligate parasitism in the white rust pathogen of Arabidopsis thaliana.</title>
        <authorList>
            <person name="Kemen E."/>
            <person name="Gardiner A."/>
            <person name="Schultz-Larsen T."/>
            <person name="Kemen A.C."/>
            <person name="Balmuth A.L."/>
            <person name="Robert-Seilaniantz A."/>
            <person name="Bailey K."/>
            <person name="Holub E."/>
            <person name="Studholme D.J."/>
            <person name="Maclean D."/>
            <person name="Jones J.D."/>
        </authorList>
    </citation>
    <scope>NUCLEOTIDE SEQUENCE</scope>
</reference>
<dbReference type="GO" id="GO:0006457">
    <property type="term" value="P:protein folding"/>
    <property type="evidence" value="ECO:0007669"/>
    <property type="project" value="InterPro"/>
</dbReference>
<comment type="similarity">
    <text evidence="1">Belongs to the prefoldin subunit beta family.</text>
</comment>